<dbReference type="EMBL" id="CP014263">
    <property type="protein sequence ID" value="AQG79579.1"/>
    <property type="molecule type" value="Genomic_DNA"/>
</dbReference>
<proteinExistence type="predicted"/>
<keyword evidence="2" id="KW-1185">Reference proteome</keyword>
<accession>A0A1P9WW19</accession>
<dbReference type="OrthoDB" id="9949310at2"/>
<dbReference type="Proteomes" id="UP000187941">
    <property type="component" value="Chromosome"/>
</dbReference>
<reference evidence="1 2" key="1">
    <citation type="submission" date="2016-01" db="EMBL/GenBank/DDBJ databases">
        <authorList>
            <person name="Oliw E.H."/>
        </authorList>
    </citation>
    <scope>NUCLEOTIDE SEQUENCE [LARGE SCALE GENOMIC DNA]</scope>
    <source>
        <strain evidence="1 2">DY10</strain>
    </source>
</reference>
<dbReference type="KEGG" id="smon:AWR27_09725"/>
<dbReference type="STRING" id="1178516.AWR27_09725"/>
<evidence type="ECO:0000313" key="2">
    <source>
        <dbReference type="Proteomes" id="UP000187941"/>
    </source>
</evidence>
<gene>
    <name evidence="1" type="ORF">AWR27_09725</name>
</gene>
<dbReference type="RefSeq" id="WP_077131013.1">
    <property type="nucleotide sequence ID" value="NZ_CP014263.1"/>
</dbReference>
<dbReference type="AlphaFoldDB" id="A0A1P9WW19"/>
<organism evidence="1 2">
    <name type="scientific">Spirosoma montaniterrae</name>
    <dbReference type="NCBI Taxonomy" id="1178516"/>
    <lineage>
        <taxon>Bacteria</taxon>
        <taxon>Pseudomonadati</taxon>
        <taxon>Bacteroidota</taxon>
        <taxon>Cytophagia</taxon>
        <taxon>Cytophagales</taxon>
        <taxon>Cytophagaceae</taxon>
        <taxon>Spirosoma</taxon>
    </lineage>
</organism>
<name>A0A1P9WW19_9BACT</name>
<sequence>MAEGSEKLQQTIDNVHSIVKKHVESGAIDDLDSMSVKELKLKVFGETERVLSNDEKASIISVVVYIAVT</sequence>
<evidence type="ECO:0000313" key="1">
    <source>
        <dbReference type="EMBL" id="AQG79579.1"/>
    </source>
</evidence>
<protein>
    <submittedName>
        <fullName evidence="1">Uncharacterized protein</fullName>
    </submittedName>
</protein>